<accession>A0A2R8A996</accession>
<gene>
    <name evidence="1" type="ORF">POI8812_01089</name>
</gene>
<reference evidence="1 2" key="1">
    <citation type="submission" date="2018-03" db="EMBL/GenBank/DDBJ databases">
        <authorList>
            <person name="Keele B.F."/>
        </authorList>
    </citation>
    <scope>NUCLEOTIDE SEQUENCE [LARGE SCALE GENOMIC DNA]</scope>
    <source>
        <strain evidence="1 2">CeCT 8812</strain>
    </source>
</reference>
<name>A0A2R8A996_9RHOB</name>
<dbReference type="InterPro" id="IPR029058">
    <property type="entry name" value="AB_hydrolase_fold"/>
</dbReference>
<keyword evidence="2" id="KW-1185">Reference proteome</keyword>
<dbReference type="EMBL" id="OMKW01000002">
    <property type="protein sequence ID" value="SPF28786.1"/>
    <property type="molecule type" value="Genomic_DNA"/>
</dbReference>
<dbReference type="Proteomes" id="UP000244932">
    <property type="component" value="Unassembled WGS sequence"/>
</dbReference>
<dbReference type="PANTHER" id="PTHR37946">
    <property type="entry name" value="SLL1969 PROTEIN"/>
    <property type="match status" value="1"/>
</dbReference>
<proteinExistence type="predicted"/>
<sequence>MSLMGLRLEREGFTTFTAGYASRSDTMAEAQAKLLAQIAVKAPDGCHIVGHSLGGVLGLRIKAAEPERFGRVVQLGSPNKGSPMAAFFKDMPMVPQIMGPVMERLAAADLGLDALPPNIARDLGIIAGSAAPMERISPYWGIEGPSDGMVPLESALGIDHADALLTTTLHGVLPLSSHAAEQVAHFLRDGRFRRDEVAA</sequence>
<dbReference type="RefSeq" id="WP_146186124.1">
    <property type="nucleotide sequence ID" value="NZ_OMKW01000002.1"/>
</dbReference>
<organism evidence="1 2">
    <name type="scientific">Pontivivens insulae</name>
    <dbReference type="NCBI Taxonomy" id="1639689"/>
    <lineage>
        <taxon>Bacteria</taxon>
        <taxon>Pseudomonadati</taxon>
        <taxon>Pseudomonadota</taxon>
        <taxon>Alphaproteobacteria</taxon>
        <taxon>Rhodobacterales</taxon>
        <taxon>Paracoccaceae</taxon>
        <taxon>Pontivivens</taxon>
    </lineage>
</organism>
<protein>
    <recommendedName>
        <fullName evidence="3">AB hydrolase-1 domain-containing protein</fullName>
    </recommendedName>
</protein>
<evidence type="ECO:0000313" key="2">
    <source>
        <dbReference type="Proteomes" id="UP000244932"/>
    </source>
</evidence>
<dbReference type="AlphaFoldDB" id="A0A2R8A996"/>
<dbReference type="OrthoDB" id="556502at2"/>
<dbReference type="Gene3D" id="3.40.50.1820">
    <property type="entry name" value="alpha/beta hydrolase"/>
    <property type="match status" value="1"/>
</dbReference>
<dbReference type="PANTHER" id="PTHR37946:SF1">
    <property type="entry name" value="SLL1969 PROTEIN"/>
    <property type="match status" value="1"/>
</dbReference>
<evidence type="ECO:0008006" key="3">
    <source>
        <dbReference type="Google" id="ProtNLM"/>
    </source>
</evidence>
<dbReference type="SUPFAM" id="SSF53474">
    <property type="entry name" value="alpha/beta-Hydrolases"/>
    <property type="match status" value="1"/>
</dbReference>
<evidence type="ECO:0000313" key="1">
    <source>
        <dbReference type="EMBL" id="SPF28786.1"/>
    </source>
</evidence>